<dbReference type="Proteomes" id="UP000031861">
    <property type="component" value="Plasmid pBFI_1"/>
</dbReference>
<keyword evidence="1" id="KW-0614">Plasmid</keyword>
<sequence>MKLDTLKPYSYKRRTLSNGELIYTLSEVKNGLIHIEPLSVGKIVYHSNQVEANVWIFNKGTYANEPINQALQIDNFMCKNGKFEGVVLNLDGRDFAIKYRAKEHNDITVKEEQALSLPLFTEWKEKRVPACTFKGNERESYYLLETVIDLLETNFKRWIDNQKFVLHDLSEQELEDSNYGEGVTQIFSDKDQELIVQKKQDVELAFAKSTGIYYEFTGGLVWE</sequence>
<accession>A0AAN0W4P8</accession>
<reference evidence="1 2" key="1">
    <citation type="journal article" date="2015" name="Genome Announc.">
        <title>Complete genome sequences for 35 biothreat assay-relevant bacillus species.</title>
        <authorList>
            <person name="Johnson S.L."/>
            <person name="Daligault H.E."/>
            <person name="Davenport K.W."/>
            <person name="Jaissle J."/>
            <person name="Frey K.G."/>
            <person name="Ladner J.T."/>
            <person name="Broomall S.M."/>
            <person name="Bishop-Lilly K.A."/>
            <person name="Bruce D.C."/>
            <person name="Gibbons H.S."/>
            <person name="Coyne S.R."/>
            <person name="Lo C.C."/>
            <person name="Meincke L."/>
            <person name="Munk A.C."/>
            <person name="Koroleva G.I."/>
            <person name="Rosenzweig C.N."/>
            <person name="Palacios G.F."/>
            <person name="Redden C.L."/>
            <person name="Minogue T.D."/>
            <person name="Chain P.S."/>
        </authorList>
    </citation>
    <scope>NUCLEOTIDE SEQUENCE [LARGE SCALE GENOMIC DNA]</scope>
    <source>
        <strain evidence="1 2">03BB108</strain>
    </source>
</reference>
<gene>
    <name evidence="1" type="ORF">AK40_5763</name>
</gene>
<dbReference type="RefSeq" id="WP_001995887.1">
    <property type="nucleotide sequence ID" value="NZ_CP009639.1"/>
</dbReference>
<proteinExistence type="predicted"/>
<organism evidence="1 2">
    <name type="scientific">Bacillus cereus 03BB108</name>
    <dbReference type="NCBI Taxonomy" id="451709"/>
    <lineage>
        <taxon>Bacteria</taxon>
        <taxon>Bacillati</taxon>
        <taxon>Bacillota</taxon>
        <taxon>Bacilli</taxon>
        <taxon>Bacillales</taxon>
        <taxon>Bacillaceae</taxon>
        <taxon>Bacillus</taxon>
        <taxon>Bacillus cereus group</taxon>
    </lineage>
</organism>
<name>A0AAN0W4P8_BACCE</name>
<evidence type="ECO:0000313" key="1">
    <source>
        <dbReference type="EMBL" id="AJI09013.1"/>
    </source>
</evidence>
<geneLocation type="plasmid" evidence="1 2">
    <name>pBFI_1</name>
</geneLocation>
<evidence type="ECO:0000313" key="2">
    <source>
        <dbReference type="Proteomes" id="UP000031861"/>
    </source>
</evidence>
<dbReference type="EMBL" id="CP009639">
    <property type="protein sequence ID" value="AJI09013.1"/>
    <property type="molecule type" value="Genomic_DNA"/>
</dbReference>
<dbReference type="AlphaFoldDB" id="A0AAN0W4P8"/>
<protein>
    <submittedName>
        <fullName evidence="1">Uncharacterized protein</fullName>
    </submittedName>
</protein>